<dbReference type="InterPro" id="IPR030048">
    <property type="entry name" value="SurE"/>
</dbReference>
<evidence type="ECO:0000256" key="2">
    <source>
        <dbReference type="ARBA" id="ARBA00011062"/>
    </source>
</evidence>
<dbReference type="GO" id="GO:0008253">
    <property type="term" value="F:5'-nucleotidase activity"/>
    <property type="evidence" value="ECO:0007669"/>
    <property type="project" value="UniProtKB-EC"/>
</dbReference>
<dbReference type="InterPro" id="IPR036523">
    <property type="entry name" value="SurE-like_sf"/>
</dbReference>
<dbReference type="InterPro" id="IPR002828">
    <property type="entry name" value="SurE-like_Pase/nucleotidase"/>
</dbReference>
<sequence length="264" mass="29234">MIIKRILLTGDDGYNSIGIRLLVHFLKNKYDLKIVATKVQQSGVGGKLSIKEGGKWGKVQVDGVPAIWVSGTPGDAMELANTYFNQSFDLVISGINLGPNIVGDLASGTFTAAVRAIKLQLAPKAIAFSWVAPGSFWYRDHQGNEDLGVYRAYPGEAAYKLINLAIKNNFWDNYLLNINFPDQPTKEVKFTRFAYYFGDFFSPLKIDKANQAYSYPKGFQPELQGFVNTDADALRSGYISITPCKPDLLNDQSFQALKGKIINL</sequence>
<evidence type="ECO:0000256" key="5">
    <source>
        <dbReference type="ARBA" id="ARBA00022801"/>
    </source>
</evidence>
<evidence type="ECO:0000313" key="7">
    <source>
        <dbReference type="EMBL" id="OIP04468.1"/>
    </source>
</evidence>
<proteinExistence type="inferred from homology"/>
<keyword evidence="4" id="KW-0479">Metal-binding</keyword>
<dbReference type="Gene3D" id="3.40.1210.10">
    <property type="entry name" value="Survival protein SurE-like phosphatase/nucleotidase"/>
    <property type="match status" value="1"/>
</dbReference>
<name>A0A1J5B121_9BACT</name>
<comment type="caution">
    <text evidence="7">The sequence shown here is derived from an EMBL/GenBank/DDBJ whole genome shotgun (WGS) entry which is preliminary data.</text>
</comment>
<evidence type="ECO:0000256" key="4">
    <source>
        <dbReference type="ARBA" id="ARBA00022723"/>
    </source>
</evidence>
<dbReference type="EC" id="3.1.3.5" evidence="3"/>
<gene>
    <name evidence="7" type="ORF">AUK18_00020</name>
</gene>
<dbReference type="Proteomes" id="UP000183605">
    <property type="component" value="Unassembled WGS sequence"/>
</dbReference>
<accession>A0A1J5B121</accession>
<organism evidence="7 8">
    <name type="scientific">Candidatus Beckwithbacteria bacterium CG2_30_44_31</name>
    <dbReference type="NCBI Taxonomy" id="1805035"/>
    <lineage>
        <taxon>Bacteria</taxon>
        <taxon>Candidatus Beckwithiibacteriota</taxon>
    </lineage>
</organism>
<reference evidence="7 8" key="1">
    <citation type="journal article" date="2016" name="Environ. Microbiol.">
        <title>Genomic resolution of a cold subsurface aquifer community provides metabolic insights for novel microbes adapted to high CO concentrations.</title>
        <authorList>
            <person name="Probst A.J."/>
            <person name="Castelle C.J."/>
            <person name="Singh A."/>
            <person name="Brown C.T."/>
            <person name="Anantharaman K."/>
            <person name="Sharon I."/>
            <person name="Hug L.A."/>
            <person name="Burstein D."/>
            <person name="Emerson J.B."/>
            <person name="Thomas B.C."/>
            <person name="Banfield J.F."/>
        </authorList>
    </citation>
    <scope>NUCLEOTIDE SEQUENCE [LARGE SCALE GENOMIC DNA]</scope>
    <source>
        <strain evidence="7">CG2_30_44_31</strain>
    </source>
</reference>
<dbReference type="SUPFAM" id="SSF64167">
    <property type="entry name" value="SurE-like"/>
    <property type="match status" value="1"/>
</dbReference>
<evidence type="ECO:0000313" key="8">
    <source>
        <dbReference type="Proteomes" id="UP000183605"/>
    </source>
</evidence>
<comment type="catalytic activity">
    <reaction evidence="1">
        <text>a ribonucleoside 5'-phosphate + H2O = a ribonucleoside + phosphate</text>
        <dbReference type="Rhea" id="RHEA:12484"/>
        <dbReference type="ChEBI" id="CHEBI:15377"/>
        <dbReference type="ChEBI" id="CHEBI:18254"/>
        <dbReference type="ChEBI" id="CHEBI:43474"/>
        <dbReference type="ChEBI" id="CHEBI:58043"/>
        <dbReference type="EC" id="3.1.3.5"/>
    </reaction>
</comment>
<evidence type="ECO:0000259" key="6">
    <source>
        <dbReference type="Pfam" id="PF01975"/>
    </source>
</evidence>
<dbReference type="PANTHER" id="PTHR30457:SF0">
    <property type="entry name" value="PHOSPHATASE, PUTATIVE (AFU_ORTHOLOGUE AFUA_4G01070)-RELATED"/>
    <property type="match status" value="1"/>
</dbReference>
<comment type="similarity">
    <text evidence="2">Belongs to the SurE nucleotidase family.</text>
</comment>
<evidence type="ECO:0000256" key="1">
    <source>
        <dbReference type="ARBA" id="ARBA00000815"/>
    </source>
</evidence>
<dbReference type="Pfam" id="PF01975">
    <property type="entry name" value="SurE"/>
    <property type="match status" value="1"/>
</dbReference>
<keyword evidence="5" id="KW-0378">Hydrolase</keyword>
<dbReference type="EMBL" id="MNXQ01000001">
    <property type="protein sequence ID" value="OIP04468.1"/>
    <property type="molecule type" value="Genomic_DNA"/>
</dbReference>
<evidence type="ECO:0000256" key="3">
    <source>
        <dbReference type="ARBA" id="ARBA00012643"/>
    </source>
</evidence>
<dbReference type="AlphaFoldDB" id="A0A1J5B121"/>
<feature type="domain" description="Survival protein SurE-like phosphatase/nucleotidase" evidence="6">
    <location>
        <begin position="6"/>
        <end position="193"/>
    </location>
</feature>
<protein>
    <recommendedName>
        <fullName evidence="3">5'-nucleotidase</fullName>
        <ecNumber evidence="3">3.1.3.5</ecNumber>
    </recommendedName>
</protein>
<dbReference type="GO" id="GO:0046872">
    <property type="term" value="F:metal ion binding"/>
    <property type="evidence" value="ECO:0007669"/>
    <property type="project" value="UniProtKB-KW"/>
</dbReference>
<dbReference type="PANTHER" id="PTHR30457">
    <property type="entry name" value="5'-NUCLEOTIDASE SURE"/>
    <property type="match status" value="1"/>
</dbReference>